<keyword evidence="4" id="KW-0472">Membrane</keyword>
<dbReference type="GO" id="GO:0016020">
    <property type="term" value="C:membrane"/>
    <property type="evidence" value="ECO:0007669"/>
    <property type="project" value="InterPro"/>
</dbReference>
<sequence>MTLTFKRKMMLLPALAALFLLAILGLSIIVGVKTGNAHELIEQGHAPALAHSQLMLADLQTLHHELQDAVALKDEKRREPMRAMARKFSADLEAARRNPVLSAQHLTVLLQDFTEYQQNREQVVEFYLVQKGEDTAALARLNTRFASMQKALQLMVNEQQRGLTDAFQRSARAGTRGRVLIGVLVFLCIGVLAGMAYWMVKEVAEPLERLSAMASRIATEGDLTVSIDVSAKDEVGELARSLDLLVKRLRAVPVALQSVVGELATASERLTKVSQEQIAFLTEQARSLSEAGTTMAEIAQTSSVASNRAEMVLQVAEQADTFTLASQQSIESSAQGLDQIRRRVSAMVGNIGQLSEQAVHAREIIGSVKDLADQSNVLALNAAIEASRAGEGGRGFAVVAREMRVLSGQSLQSTERIGRILLDINTAIRQAVAAAEGDSKEMEEGIEQVLTSADKLKEITHVMQESSKAARQIVASVTQQNAGISQMTDVMTQLSGMMGDVVLATTTAEEAVGQINSTVSQLRRIVSEFRV</sequence>
<evidence type="ECO:0000256" key="1">
    <source>
        <dbReference type="ARBA" id="ARBA00023224"/>
    </source>
</evidence>
<feature type="domain" description="HAMP" evidence="6">
    <location>
        <begin position="201"/>
        <end position="254"/>
    </location>
</feature>
<evidence type="ECO:0000256" key="3">
    <source>
        <dbReference type="PROSITE-ProRule" id="PRU00284"/>
    </source>
</evidence>
<evidence type="ECO:0000313" key="8">
    <source>
        <dbReference type="Proteomes" id="UP000028725"/>
    </source>
</evidence>
<dbReference type="Gene3D" id="1.10.287.950">
    <property type="entry name" value="Methyl-accepting chemotaxis protein"/>
    <property type="match status" value="1"/>
</dbReference>
<dbReference type="SMART" id="SM00304">
    <property type="entry name" value="HAMP"/>
    <property type="match status" value="1"/>
</dbReference>
<dbReference type="InterPro" id="IPR004089">
    <property type="entry name" value="MCPsignal_dom"/>
</dbReference>
<comment type="similarity">
    <text evidence="2">Belongs to the methyl-accepting chemotaxis (MCP) protein family.</text>
</comment>
<dbReference type="RefSeq" id="WP_044189129.1">
    <property type="nucleotide sequence ID" value="NZ_JMCB01000006.1"/>
</dbReference>
<dbReference type="AlphaFoldDB" id="A0A085WL26"/>
<dbReference type="PATRIC" id="fig|394096.3.peg.3668"/>
<dbReference type="SMART" id="SM00283">
    <property type="entry name" value="MA"/>
    <property type="match status" value="1"/>
</dbReference>
<evidence type="ECO:0000259" key="5">
    <source>
        <dbReference type="PROSITE" id="PS50111"/>
    </source>
</evidence>
<dbReference type="InterPro" id="IPR003660">
    <property type="entry name" value="HAMP_dom"/>
</dbReference>
<keyword evidence="8" id="KW-1185">Reference proteome</keyword>
<evidence type="ECO:0000256" key="2">
    <source>
        <dbReference type="ARBA" id="ARBA00029447"/>
    </source>
</evidence>
<feature type="transmembrane region" description="Helical" evidence="4">
    <location>
        <begin position="179"/>
        <end position="200"/>
    </location>
</feature>
<comment type="caution">
    <text evidence="7">The sequence shown here is derived from an EMBL/GenBank/DDBJ whole genome shotgun (WGS) entry which is preliminary data.</text>
</comment>
<evidence type="ECO:0000259" key="6">
    <source>
        <dbReference type="PROSITE" id="PS50885"/>
    </source>
</evidence>
<protein>
    <submittedName>
        <fullName evidence="7">Methyl-accepting chemotaxis protein</fullName>
    </submittedName>
</protein>
<organism evidence="7 8">
    <name type="scientific">Hyalangium minutum</name>
    <dbReference type="NCBI Taxonomy" id="394096"/>
    <lineage>
        <taxon>Bacteria</taxon>
        <taxon>Pseudomonadati</taxon>
        <taxon>Myxococcota</taxon>
        <taxon>Myxococcia</taxon>
        <taxon>Myxococcales</taxon>
        <taxon>Cystobacterineae</taxon>
        <taxon>Archangiaceae</taxon>
        <taxon>Hyalangium</taxon>
    </lineage>
</organism>
<feature type="domain" description="Methyl-accepting transducer" evidence="5">
    <location>
        <begin position="252"/>
        <end position="495"/>
    </location>
</feature>
<dbReference type="Proteomes" id="UP000028725">
    <property type="component" value="Unassembled WGS sequence"/>
</dbReference>
<dbReference type="STRING" id="394096.DB31_7626"/>
<name>A0A085WL26_9BACT</name>
<accession>A0A085WL26</accession>
<dbReference type="Pfam" id="PF00015">
    <property type="entry name" value="MCPsignal"/>
    <property type="match status" value="1"/>
</dbReference>
<proteinExistence type="inferred from homology"/>
<evidence type="ECO:0000313" key="7">
    <source>
        <dbReference type="EMBL" id="KFE68389.1"/>
    </source>
</evidence>
<evidence type="ECO:0000256" key="4">
    <source>
        <dbReference type="SAM" id="Phobius"/>
    </source>
</evidence>
<dbReference type="Gene3D" id="6.10.340.10">
    <property type="match status" value="1"/>
</dbReference>
<dbReference type="CDD" id="cd06225">
    <property type="entry name" value="HAMP"/>
    <property type="match status" value="1"/>
</dbReference>
<dbReference type="Pfam" id="PF00672">
    <property type="entry name" value="HAMP"/>
    <property type="match status" value="1"/>
</dbReference>
<keyword evidence="1 3" id="KW-0807">Transducer</keyword>
<dbReference type="SUPFAM" id="SSF58104">
    <property type="entry name" value="Methyl-accepting chemotaxis protein (MCP) signaling domain"/>
    <property type="match status" value="1"/>
</dbReference>
<dbReference type="PROSITE" id="PS50111">
    <property type="entry name" value="CHEMOTAXIS_TRANSDUC_2"/>
    <property type="match status" value="1"/>
</dbReference>
<gene>
    <name evidence="7" type="ORF">DB31_7626</name>
</gene>
<dbReference type="OrthoDB" id="5503993at2"/>
<dbReference type="GO" id="GO:0007165">
    <property type="term" value="P:signal transduction"/>
    <property type="evidence" value="ECO:0007669"/>
    <property type="project" value="UniProtKB-KW"/>
</dbReference>
<dbReference type="PANTHER" id="PTHR32089:SF112">
    <property type="entry name" value="LYSOZYME-LIKE PROTEIN-RELATED"/>
    <property type="match status" value="1"/>
</dbReference>
<reference evidence="7 8" key="1">
    <citation type="submission" date="2014-04" db="EMBL/GenBank/DDBJ databases">
        <title>Genome assembly of Hyalangium minutum DSM 14724.</title>
        <authorList>
            <person name="Sharma G."/>
            <person name="Subramanian S."/>
        </authorList>
    </citation>
    <scope>NUCLEOTIDE SEQUENCE [LARGE SCALE GENOMIC DNA]</scope>
    <source>
        <strain evidence="7 8">DSM 14724</strain>
    </source>
</reference>
<keyword evidence="4" id="KW-0812">Transmembrane</keyword>
<keyword evidence="4" id="KW-1133">Transmembrane helix</keyword>
<dbReference type="PANTHER" id="PTHR32089">
    <property type="entry name" value="METHYL-ACCEPTING CHEMOTAXIS PROTEIN MCPB"/>
    <property type="match status" value="1"/>
</dbReference>
<dbReference type="PROSITE" id="PS50885">
    <property type="entry name" value="HAMP"/>
    <property type="match status" value="1"/>
</dbReference>
<dbReference type="EMBL" id="JMCB01000006">
    <property type="protein sequence ID" value="KFE68389.1"/>
    <property type="molecule type" value="Genomic_DNA"/>
</dbReference>